<evidence type="ECO:0000259" key="2">
    <source>
        <dbReference type="PROSITE" id="PS50013"/>
    </source>
</evidence>
<evidence type="ECO:0000313" key="4">
    <source>
        <dbReference type="Proteomes" id="UP000186601"/>
    </source>
</evidence>
<evidence type="ECO:0000256" key="1">
    <source>
        <dbReference type="SAM" id="MobiDB-lite"/>
    </source>
</evidence>
<evidence type="ECO:0000313" key="3">
    <source>
        <dbReference type="EMBL" id="PSR76580.1"/>
    </source>
</evidence>
<dbReference type="InterPro" id="IPR016197">
    <property type="entry name" value="Chromo-like_dom_sf"/>
</dbReference>
<feature type="region of interest" description="Disordered" evidence="1">
    <location>
        <begin position="521"/>
        <end position="542"/>
    </location>
</feature>
<feature type="compositionally biased region" description="Polar residues" evidence="1">
    <location>
        <begin position="77"/>
        <end position="89"/>
    </location>
</feature>
<accession>A0A2R6NTU7</accession>
<dbReference type="Proteomes" id="UP000186601">
    <property type="component" value="Unassembled WGS sequence"/>
</dbReference>
<keyword evidence="4" id="KW-1185">Reference proteome</keyword>
<dbReference type="EMBL" id="MLYV02000838">
    <property type="protein sequence ID" value="PSR76580.1"/>
    <property type="molecule type" value="Genomic_DNA"/>
</dbReference>
<gene>
    <name evidence="3" type="ORF">PHLCEN_2v8338</name>
</gene>
<dbReference type="GO" id="GO:0006338">
    <property type="term" value="P:chromatin remodeling"/>
    <property type="evidence" value="ECO:0007669"/>
    <property type="project" value="UniProtKB-ARBA"/>
</dbReference>
<feature type="domain" description="Chromo" evidence="2">
    <location>
        <begin position="836"/>
        <end position="891"/>
    </location>
</feature>
<dbReference type="AlphaFoldDB" id="A0A2R6NTU7"/>
<feature type="compositionally biased region" description="Polar residues" evidence="1">
    <location>
        <begin position="97"/>
        <end position="107"/>
    </location>
</feature>
<dbReference type="PROSITE" id="PS50013">
    <property type="entry name" value="CHROMO_2"/>
    <property type="match status" value="1"/>
</dbReference>
<feature type="region of interest" description="Disordered" evidence="1">
    <location>
        <begin position="737"/>
        <end position="833"/>
    </location>
</feature>
<name>A0A2R6NTU7_9APHY</name>
<organism evidence="3 4">
    <name type="scientific">Hermanssonia centrifuga</name>
    <dbReference type="NCBI Taxonomy" id="98765"/>
    <lineage>
        <taxon>Eukaryota</taxon>
        <taxon>Fungi</taxon>
        <taxon>Dikarya</taxon>
        <taxon>Basidiomycota</taxon>
        <taxon>Agaricomycotina</taxon>
        <taxon>Agaricomycetes</taxon>
        <taxon>Polyporales</taxon>
        <taxon>Meruliaceae</taxon>
        <taxon>Hermanssonia</taxon>
    </lineage>
</organism>
<dbReference type="InterPro" id="IPR000953">
    <property type="entry name" value="Chromo/chromo_shadow_dom"/>
</dbReference>
<proteinExistence type="predicted"/>
<dbReference type="SUPFAM" id="SSF54160">
    <property type="entry name" value="Chromo domain-like"/>
    <property type="match status" value="1"/>
</dbReference>
<protein>
    <recommendedName>
        <fullName evidence="2">Chromo domain-containing protein</fullName>
    </recommendedName>
</protein>
<feature type="compositionally biased region" description="Basic residues" evidence="1">
    <location>
        <begin position="813"/>
        <end position="822"/>
    </location>
</feature>
<reference evidence="3 4" key="1">
    <citation type="submission" date="2018-02" db="EMBL/GenBank/DDBJ databases">
        <title>Genome sequence of the basidiomycete white-rot fungus Phlebia centrifuga.</title>
        <authorList>
            <person name="Granchi Z."/>
            <person name="Peng M."/>
            <person name="de Vries R.P."/>
            <person name="Hilden K."/>
            <person name="Makela M.R."/>
            <person name="Grigoriev I."/>
            <person name="Riley R."/>
        </authorList>
    </citation>
    <scope>NUCLEOTIDE SEQUENCE [LARGE SCALE GENOMIC DNA]</scope>
    <source>
        <strain evidence="3 4">FBCC195</strain>
    </source>
</reference>
<feature type="compositionally biased region" description="Basic residues" evidence="1">
    <location>
        <begin position="789"/>
        <end position="801"/>
    </location>
</feature>
<comment type="caution">
    <text evidence="3">The sequence shown here is derived from an EMBL/GenBank/DDBJ whole genome shotgun (WGS) entry which is preliminary data.</text>
</comment>
<sequence length="916" mass="99183">MFDGGLGQRHPSGCDTQIVPFAHAQNPSLRKQTGSQVPETGFHPQVFSQTLYAHPNQTTSTAPPFPDTIDPRRDLLKSSNSDGTQQRSPPSLPSHCSDISNNSLTLPTSQNMDMALVPAFTSMYTSIMERLDRVEGDNKLLFEQQAAHFDDRLINLESELESSRTEVYRVFHDSQERAEAHAFKSHCLFDIGMRKLTTLSEGTSAMQAGGIDVLLNRMERMENSVSDLCGWVLPAKSEDIQGESLKILKTRMDNLEILFAGFMENQARPGIFNHPIRVATHEVGTSPCITPTTEATTTRIDPLVLGQQRCYRDAGVDVYSNPEDTGVGATSSTLNVTQIRIPSTSRPIPRFADASIGSSCTDQGVGPSSHADVSTSRISFMMSPPSSPVCRFQSDSGLQNAPELRPAEWLDDEPFLLASPRSTDQDDDVEMDSEMLARDFSHASNATLGPRESVESSAEESIFGVQASIGAGCPDVEDVASIGVEVNCEAEPEELSANFIRSASLGSDVQVDPVLISSEAQSIGDSNDEDDGEASGTLSASGSAEKITIYSEIECPDRNVNAMDDVEREPISEPHEELDDEPLRVTSRLTSPGRTSQTDDTEMVLKDAFRFRGLLEESDSEGTLTPCGSVEPVMKEDAFDIRASLAPEYPIDNIEIKPILKSELARLAQELDGILTAQETADEVSGAEEAPGPSIVPSVTLNTGVLGSSSLIGELPGSFDNATSGVAKRQRSLSFSSLSSLSSLSSDDESESDIATPELGGQSDDAGSGRPTGSVQLTKPRPSRGNGKTGKRPAGRPRKRRLTEPAQASASRGLKRRRRRKTETRPGPVGGDPDRFYLARLIARCPLDSSVDPPGYMYLFKWTGYCIEESTWGTTDSIEEGASGFVARFEKAARLEGLPVDDPRAEIRLKEALTWS</sequence>
<feature type="region of interest" description="Disordered" evidence="1">
    <location>
        <begin position="55"/>
        <end position="107"/>
    </location>
</feature>